<sequence>MEHQGELVVGIVPQLAYKMLLGWDLMLLYGILDRVCDAEIEYRKIRNHKGWLGEVEESEGSADESDDIDLSDIASSLQFQEVQEEDQELWMLRVQAHDTRDNVTLPTIEIPWFETDALETAIGAVLTQKESGTERSVAYISCKMLPAETIERECLVIQWVVDHFRDH</sequence>
<dbReference type="Pfam" id="PF17919">
    <property type="entry name" value="RT_RNaseH_2"/>
    <property type="match status" value="1"/>
</dbReference>
<comment type="caution">
    <text evidence="2">The sequence shown here is derived from an EMBL/GenBank/DDBJ whole genome shotgun (WGS) entry which is preliminary data.</text>
</comment>
<evidence type="ECO:0000313" key="3">
    <source>
        <dbReference type="Proteomes" id="UP000050525"/>
    </source>
</evidence>
<keyword evidence="3" id="KW-1185">Reference proteome</keyword>
<organism evidence="2 3">
    <name type="scientific">Alligator mississippiensis</name>
    <name type="common">American alligator</name>
    <dbReference type="NCBI Taxonomy" id="8496"/>
    <lineage>
        <taxon>Eukaryota</taxon>
        <taxon>Metazoa</taxon>
        <taxon>Chordata</taxon>
        <taxon>Craniata</taxon>
        <taxon>Vertebrata</taxon>
        <taxon>Euteleostomi</taxon>
        <taxon>Archelosauria</taxon>
        <taxon>Archosauria</taxon>
        <taxon>Crocodylia</taxon>
        <taxon>Alligatoridae</taxon>
        <taxon>Alligatorinae</taxon>
        <taxon>Alligator</taxon>
    </lineage>
</organism>
<accession>A0A151P3I0</accession>
<dbReference type="EMBL" id="AKHW03001146">
    <property type="protein sequence ID" value="KYO43606.1"/>
    <property type="molecule type" value="Genomic_DNA"/>
</dbReference>
<protein>
    <recommendedName>
        <fullName evidence="1">Reverse transcriptase/retrotransposon-derived protein RNase H-like domain-containing protein</fullName>
    </recommendedName>
</protein>
<dbReference type="Proteomes" id="UP000050525">
    <property type="component" value="Unassembled WGS sequence"/>
</dbReference>
<dbReference type="InterPro" id="IPR041577">
    <property type="entry name" value="RT_RNaseH_2"/>
</dbReference>
<dbReference type="AlphaFoldDB" id="A0A151P3I0"/>
<proteinExistence type="predicted"/>
<feature type="domain" description="Reverse transcriptase/retrotransposon-derived protein RNase H-like" evidence="1">
    <location>
        <begin position="113"/>
        <end position="166"/>
    </location>
</feature>
<reference evidence="2 3" key="1">
    <citation type="journal article" date="2012" name="Genome Biol.">
        <title>Sequencing three crocodilian genomes to illuminate the evolution of archosaurs and amniotes.</title>
        <authorList>
            <person name="St John J.A."/>
            <person name="Braun E.L."/>
            <person name="Isberg S.R."/>
            <person name="Miles L.G."/>
            <person name="Chong A.Y."/>
            <person name="Gongora J."/>
            <person name="Dalzell P."/>
            <person name="Moran C."/>
            <person name="Bed'hom B."/>
            <person name="Abzhanov A."/>
            <person name="Burgess S.C."/>
            <person name="Cooksey A.M."/>
            <person name="Castoe T.A."/>
            <person name="Crawford N.G."/>
            <person name="Densmore L.D."/>
            <person name="Drew J.C."/>
            <person name="Edwards S.V."/>
            <person name="Faircloth B.C."/>
            <person name="Fujita M.K."/>
            <person name="Greenwold M.J."/>
            <person name="Hoffmann F.G."/>
            <person name="Howard J.M."/>
            <person name="Iguchi T."/>
            <person name="Janes D.E."/>
            <person name="Khan S.Y."/>
            <person name="Kohno S."/>
            <person name="de Koning A.J."/>
            <person name="Lance S.L."/>
            <person name="McCarthy F.M."/>
            <person name="McCormack J.E."/>
            <person name="Merchant M.E."/>
            <person name="Peterson D.G."/>
            <person name="Pollock D.D."/>
            <person name="Pourmand N."/>
            <person name="Raney B.J."/>
            <person name="Roessler K.A."/>
            <person name="Sanford J.R."/>
            <person name="Sawyer R.H."/>
            <person name="Schmidt C.J."/>
            <person name="Triplett E.W."/>
            <person name="Tuberville T.D."/>
            <person name="Venegas-Anaya M."/>
            <person name="Howard J.T."/>
            <person name="Jarvis E.D."/>
            <person name="Guillette L.J.Jr."/>
            <person name="Glenn T.C."/>
            <person name="Green R.E."/>
            <person name="Ray D.A."/>
        </authorList>
    </citation>
    <scope>NUCLEOTIDE SEQUENCE [LARGE SCALE GENOMIC DNA]</scope>
    <source>
        <strain evidence="2">KSC_2009_1</strain>
    </source>
</reference>
<name>A0A151P3I0_ALLMI</name>
<evidence type="ECO:0000259" key="1">
    <source>
        <dbReference type="Pfam" id="PF17919"/>
    </source>
</evidence>
<gene>
    <name evidence="2" type="ORF">Y1Q_0013621</name>
</gene>
<evidence type="ECO:0000313" key="2">
    <source>
        <dbReference type="EMBL" id="KYO43606.1"/>
    </source>
</evidence>
<dbReference type="SUPFAM" id="SSF56672">
    <property type="entry name" value="DNA/RNA polymerases"/>
    <property type="match status" value="1"/>
</dbReference>
<dbReference type="InterPro" id="IPR043502">
    <property type="entry name" value="DNA/RNA_pol_sf"/>
</dbReference>